<dbReference type="PANTHER" id="PTHR46546:SF4">
    <property type="entry name" value="SHEWANELLA-LIKE PROTEIN PHOSPHATASE 1"/>
    <property type="match status" value="1"/>
</dbReference>
<dbReference type="InterPro" id="IPR029052">
    <property type="entry name" value="Metallo-depent_PP-like"/>
</dbReference>
<evidence type="ECO:0000313" key="3">
    <source>
        <dbReference type="Proteomes" id="UP000193944"/>
    </source>
</evidence>
<dbReference type="InterPro" id="IPR004843">
    <property type="entry name" value="Calcineurin-like_PHP"/>
</dbReference>
<dbReference type="OrthoDB" id="5976022at2759"/>
<dbReference type="PANTHER" id="PTHR46546">
    <property type="entry name" value="SHEWANELLA-LIKE PROTEIN PHOSPHATASE 1"/>
    <property type="match status" value="1"/>
</dbReference>
<protein>
    <submittedName>
        <fullName evidence="2">Metallo-dependent phosphatase</fullName>
    </submittedName>
</protein>
<dbReference type="STRING" id="1754192.A0A1Y1X1I5"/>
<comment type="caution">
    <text evidence="2">The sequence shown here is derived from an EMBL/GenBank/DDBJ whole genome shotgun (WGS) entry which is preliminary data.</text>
</comment>
<evidence type="ECO:0000259" key="1">
    <source>
        <dbReference type="Pfam" id="PF00149"/>
    </source>
</evidence>
<name>A0A1Y1X1I5_9FUNG</name>
<accession>A0A1Y1X1I5</accession>
<dbReference type="GO" id="GO:0016787">
    <property type="term" value="F:hydrolase activity"/>
    <property type="evidence" value="ECO:0007669"/>
    <property type="project" value="InterPro"/>
</dbReference>
<gene>
    <name evidence="2" type="ORF">BCR32DRAFT_205346</name>
</gene>
<dbReference type="Pfam" id="PF00149">
    <property type="entry name" value="Metallophos"/>
    <property type="match status" value="1"/>
</dbReference>
<evidence type="ECO:0000313" key="2">
    <source>
        <dbReference type="EMBL" id="ORX79671.1"/>
    </source>
</evidence>
<sequence>MANTLLNLRKDPYTIEYLATQNDYKYQKVIEDYKLSDVIKWKDTIVREGSEYFTKSKYKYKRIIAIGDIHGDYEKLKNVLRHAKLIDKNNKWIATDTALVQVGDLTDRGAGFKKIMELLKKLRDEAKKKKSAVFMLLGNHELFDMQAGYFVLQKSDFDAFGGYLERERALSMDDMYGQLLRKEMNVTMLIDDNLFVHAGLRYKYAKKGIDELNKRAHDILTNVPSFDELLDDYYNKDKTHPLYSDYVFDMIDGPLWTDFFSSAPSDEVCEELEKVLKVTKAKRMIVGHTIQDYGRIRTNCHKKLIFIDIALSNCIGDYFGYLEILNDKKQIWTRYE</sequence>
<reference evidence="2 3" key="1">
    <citation type="submission" date="2016-08" db="EMBL/GenBank/DDBJ databases">
        <title>A Parts List for Fungal Cellulosomes Revealed by Comparative Genomics.</title>
        <authorList>
            <consortium name="DOE Joint Genome Institute"/>
            <person name="Haitjema C.H."/>
            <person name="Gilmore S.P."/>
            <person name="Henske J.K."/>
            <person name="Solomon K.V."/>
            <person name="De Groot R."/>
            <person name="Kuo A."/>
            <person name="Mondo S.J."/>
            <person name="Salamov A.A."/>
            <person name="Labutti K."/>
            <person name="Zhao Z."/>
            <person name="Chiniquy J."/>
            <person name="Barry K."/>
            <person name="Brewer H.M."/>
            <person name="Purvine S.O."/>
            <person name="Wright A.T."/>
            <person name="Boxma B."/>
            <person name="Van Alen T."/>
            <person name="Hackstein J.H."/>
            <person name="Baker S.E."/>
            <person name="Grigoriev I.V."/>
            <person name="O'Malley M.A."/>
        </authorList>
    </citation>
    <scope>NUCLEOTIDE SEQUENCE [LARGE SCALE GENOMIC DNA]</scope>
    <source>
        <strain evidence="2 3">S4</strain>
    </source>
</reference>
<dbReference type="Gene3D" id="3.60.21.10">
    <property type="match status" value="1"/>
</dbReference>
<organism evidence="2 3">
    <name type="scientific">Anaeromyces robustus</name>
    <dbReference type="NCBI Taxonomy" id="1754192"/>
    <lineage>
        <taxon>Eukaryota</taxon>
        <taxon>Fungi</taxon>
        <taxon>Fungi incertae sedis</taxon>
        <taxon>Chytridiomycota</taxon>
        <taxon>Chytridiomycota incertae sedis</taxon>
        <taxon>Neocallimastigomycetes</taxon>
        <taxon>Neocallimastigales</taxon>
        <taxon>Neocallimastigaceae</taxon>
        <taxon>Anaeromyces</taxon>
    </lineage>
</organism>
<dbReference type="SUPFAM" id="SSF56300">
    <property type="entry name" value="Metallo-dependent phosphatases"/>
    <property type="match status" value="1"/>
</dbReference>
<dbReference type="AlphaFoldDB" id="A0A1Y1X1I5"/>
<proteinExistence type="predicted"/>
<dbReference type="Proteomes" id="UP000193944">
    <property type="component" value="Unassembled WGS sequence"/>
</dbReference>
<keyword evidence="3" id="KW-1185">Reference proteome</keyword>
<feature type="domain" description="Calcineurin-like phosphoesterase" evidence="1">
    <location>
        <begin position="62"/>
        <end position="290"/>
    </location>
</feature>
<dbReference type="EMBL" id="MCFG01000168">
    <property type="protein sequence ID" value="ORX79671.1"/>
    <property type="molecule type" value="Genomic_DNA"/>
</dbReference>
<reference evidence="2 3" key="2">
    <citation type="submission" date="2016-08" db="EMBL/GenBank/DDBJ databases">
        <title>Pervasive Adenine N6-methylation of Active Genes in Fungi.</title>
        <authorList>
            <consortium name="DOE Joint Genome Institute"/>
            <person name="Mondo S.J."/>
            <person name="Dannebaum R.O."/>
            <person name="Kuo R.C."/>
            <person name="Labutti K."/>
            <person name="Haridas S."/>
            <person name="Kuo A."/>
            <person name="Salamov A."/>
            <person name="Ahrendt S.R."/>
            <person name="Lipzen A."/>
            <person name="Sullivan W."/>
            <person name="Andreopoulos W.B."/>
            <person name="Clum A."/>
            <person name="Lindquist E."/>
            <person name="Daum C."/>
            <person name="Ramamoorthy G.K."/>
            <person name="Gryganskyi A."/>
            <person name="Culley D."/>
            <person name="Magnuson J.K."/>
            <person name="James T.Y."/>
            <person name="O'Malley M.A."/>
            <person name="Stajich J.E."/>
            <person name="Spatafora J.W."/>
            <person name="Visel A."/>
            <person name="Grigoriev I.V."/>
        </authorList>
    </citation>
    <scope>NUCLEOTIDE SEQUENCE [LARGE SCALE GENOMIC DNA]</scope>
    <source>
        <strain evidence="2 3">S4</strain>
    </source>
</reference>